<gene>
    <name evidence="7" type="ORF">V1477_000489</name>
</gene>
<dbReference type="EMBL" id="JAYRBN010000007">
    <property type="protein sequence ID" value="KAL2751331.1"/>
    <property type="molecule type" value="Genomic_DNA"/>
</dbReference>
<dbReference type="InterPro" id="IPR036236">
    <property type="entry name" value="Znf_C2H2_sf"/>
</dbReference>
<dbReference type="FunFam" id="3.30.160.60:FF:000021">
    <property type="entry name" value="Basic krueppel-like factor 3"/>
    <property type="match status" value="1"/>
</dbReference>
<evidence type="ECO:0000256" key="2">
    <source>
        <dbReference type="ARBA" id="ARBA00022771"/>
    </source>
</evidence>
<accession>A0ABD2D1T4</accession>
<proteinExistence type="predicted"/>
<evidence type="ECO:0000313" key="8">
    <source>
        <dbReference type="Proteomes" id="UP001607303"/>
    </source>
</evidence>
<keyword evidence="3" id="KW-0862">Zinc</keyword>
<dbReference type="PANTHER" id="PTHR23235:SF48">
    <property type="entry name" value="KRUEPPEL-LIKE FACTOR 3"/>
    <property type="match status" value="1"/>
</dbReference>
<keyword evidence="1" id="KW-0479">Metal-binding</keyword>
<feature type="domain" description="C2H2-type" evidence="6">
    <location>
        <begin position="248"/>
        <end position="277"/>
    </location>
</feature>
<evidence type="ECO:0000313" key="7">
    <source>
        <dbReference type="EMBL" id="KAL2751331.1"/>
    </source>
</evidence>
<dbReference type="SMART" id="SM00355">
    <property type="entry name" value="ZnF_C2H2"/>
    <property type="match status" value="3"/>
</dbReference>
<keyword evidence="2 4" id="KW-0863">Zinc-finger</keyword>
<dbReference type="PANTHER" id="PTHR23235">
    <property type="entry name" value="KRUEPPEL-LIKE TRANSCRIPTION FACTOR"/>
    <property type="match status" value="1"/>
</dbReference>
<evidence type="ECO:0000256" key="1">
    <source>
        <dbReference type="ARBA" id="ARBA00022723"/>
    </source>
</evidence>
<organism evidence="7 8">
    <name type="scientific">Vespula maculifrons</name>
    <name type="common">Eastern yellow jacket</name>
    <name type="synonym">Wasp</name>
    <dbReference type="NCBI Taxonomy" id="7453"/>
    <lineage>
        <taxon>Eukaryota</taxon>
        <taxon>Metazoa</taxon>
        <taxon>Ecdysozoa</taxon>
        <taxon>Arthropoda</taxon>
        <taxon>Hexapoda</taxon>
        <taxon>Insecta</taxon>
        <taxon>Pterygota</taxon>
        <taxon>Neoptera</taxon>
        <taxon>Endopterygota</taxon>
        <taxon>Hymenoptera</taxon>
        <taxon>Apocrita</taxon>
        <taxon>Aculeata</taxon>
        <taxon>Vespoidea</taxon>
        <taxon>Vespidae</taxon>
        <taxon>Vespinae</taxon>
        <taxon>Vespula</taxon>
    </lineage>
</organism>
<keyword evidence="8" id="KW-1185">Reference proteome</keyword>
<dbReference type="FunFam" id="3.30.160.60:FF:000007">
    <property type="entry name" value="Basic krueppel-like factor 3"/>
    <property type="match status" value="1"/>
</dbReference>
<comment type="caution">
    <text evidence="7">The sequence shown here is derived from an EMBL/GenBank/DDBJ whole genome shotgun (WGS) entry which is preliminary data.</text>
</comment>
<evidence type="ECO:0000256" key="4">
    <source>
        <dbReference type="PROSITE-ProRule" id="PRU00042"/>
    </source>
</evidence>
<dbReference type="Proteomes" id="UP001607303">
    <property type="component" value="Unassembled WGS sequence"/>
</dbReference>
<dbReference type="SUPFAM" id="SSF57667">
    <property type="entry name" value="beta-beta-alpha zinc fingers"/>
    <property type="match status" value="2"/>
</dbReference>
<name>A0ABD2D1T4_VESMC</name>
<sequence>MMPGGEGDDDDEWRRWMSDLCSKDRLIKRLIASTNSFRTYQEMFMKYIVSPTLPSLGEAAWEREQERDRERERTRERERGRERTGENERERQQERESAIRERETRDRERERDRDRERQRERERERDVSVCVMEPPDPVFVSSPAALLALQRIKEASLVFHKRPTLASGIGLSGRANAGVGGNGASLGVDSECGDALKRRKVHRCDVAGCDKVYTKSSHLKAHKRTHTGKLIEIIMLPRFLSVTGEKPYQCTWEGCTWKFARSDELTRHYRKHTGQKPFKCHLCQRSFSRSDHLSLHMKRH</sequence>
<protein>
    <submittedName>
        <fullName evidence="7">Krueppel-like factor 3 isoform X1</fullName>
    </submittedName>
</protein>
<reference evidence="7 8" key="1">
    <citation type="journal article" date="2024" name="Ann. Entomol. Soc. Am.">
        <title>Genomic analyses of the southern and eastern yellowjacket wasps (Hymenoptera: Vespidae) reveal evolutionary signatures of social life.</title>
        <authorList>
            <person name="Catto M.A."/>
            <person name="Caine P.B."/>
            <person name="Orr S.E."/>
            <person name="Hunt B.G."/>
            <person name="Goodisman M.A.D."/>
        </authorList>
    </citation>
    <scope>NUCLEOTIDE SEQUENCE [LARGE SCALE GENOMIC DNA]</scope>
    <source>
        <strain evidence="7">232</strain>
        <tissue evidence="7">Head and thorax</tissue>
    </source>
</reference>
<dbReference type="AlphaFoldDB" id="A0ABD2D1T4"/>
<dbReference type="PROSITE" id="PS50157">
    <property type="entry name" value="ZINC_FINGER_C2H2_2"/>
    <property type="match status" value="3"/>
</dbReference>
<feature type="region of interest" description="Disordered" evidence="5">
    <location>
        <begin position="60"/>
        <end position="128"/>
    </location>
</feature>
<feature type="domain" description="C2H2-type" evidence="6">
    <location>
        <begin position="202"/>
        <end position="231"/>
    </location>
</feature>
<dbReference type="InterPro" id="IPR013087">
    <property type="entry name" value="Znf_C2H2_type"/>
</dbReference>
<feature type="domain" description="C2H2-type" evidence="6">
    <location>
        <begin position="278"/>
        <end position="300"/>
    </location>
</feature>
<evidence type="ECO:0000256" key="3">
    <source>
        <dbReference type="ARBA" id="ARBA00022833"/>
    </source>
</evidence>
<dbReference type="Gene3D" id="3.30.160.60">
    <property type="entry name" value="Classic Zinc Finger"/>
    <property type="match status" value="3"/>
</dbReference>
<feature type="compositionally biased region" description="Basic and acidic residues" evidence="5">
    <location>
        <begin position="60"/>
        <end position="127"/>
    </location>
</feature>
<dbReference type="Pfam" id="PF00096">
    <property type="entry name" value="zf-C2H2"/>
    <property type="match status" value="3"/>
</dbReference>
<dbReference type="PROSITE" id="PS00028">
    <property type="entry name" value="ZINC_FINGER_C2H2_1"/>
    <property type="match status" value="3"/>
</dbReference>
<evidence type="ECO:0000256" key="5">
    <source>
        <dbReference type="SAM" id="MobiDB-lite"/>
    </source>
</evidence>
<dbReference type="GO" id="GO:0008270">
    <property type="term" value="F:zinc ion binding"/>
    <property type="evidence" value="ECO:0007669"/>
    <property type="project" value="UniProtKB-KW"/>
</dbReference>
<evidence type="ECO:0000259" key="6">
    <source>
        <dbReference type="PROSITE" id="PS50157"/>
    </source>
</evidence>